<keyword evidence="5" id="KW-1185">Reference proteome</keyword>
<dbReference type="CDD" id="cd00616">
    <property type="entry name" value="AHBA_syn"/>
    <property type="match status" value="1"/>
</dbReference>
<protein>
    <submittedName>
        <fullName evidence="4">dTDP-4-amino-4,6-dideoxygalactose transaminase</fullName>
    </submittedName>
</protein>
<organism evidence="4 5">
    <name type="scientific">Tepidamorphus gemmatus</name>
    <dbReference type="NCBI Taxonomy" id="747076"/>
    <lineage>
        <taxon>Bacteria</taxon>
        <taxon>Pseudomonadati</taxon>
        <taxon>Pseudomonadota</taxon>
        <taxon>Alphaproteobacteria</taxon>
        <taxon>Hyphomicrobiales</taxon>
        <taxon>Tepidamorphaceae</taxon>
        <taxon>Tepidamorphus</taxon>
    </lineage>
</organism>
<dbReference type="InterPro" id="IPR015424">
    <property type="entry name" value="PyrdxlP-dep_Trfase"/>
</dbReference>
<dbReference type="EMBL" id="SMAK01000002">
    <property type="protein sequence ID" value="TCT12765.1"/>
    <property type="molecule type" value="Genomic_DNA"/>
</dbReference>
<dbReference type="InterPro" id="IPR000653">
    <property type="entry name" value="DegT/StrS_aminotransferase"/>
</dbReference>
<gene>
    <name evidence="4" type="ORF">EDC22_102451</name>
</gene>
<dbReference type="PIRSF" id="PIRSF000390">
    <property type="entry name" value="PLP_StrS"/>
    <property type="match status" value="1"/>
</dbReference>
<name>A0A4R3MG88_9HYPH</name>
<dbReference type="PANTHER" id="PTHR30244">
    <property type="entry name" value="TRANSAMINASE"/>
    <property type="match status" value="1"/>
</dbReference>
<proteinExistence type="inferred from homology"/>
<dbReference type="Pfam" id="PF01041">
    <property type="entry name" value="DegT_DnrJ_EryC1"/>
    <property type="match status" value="1"/>
</dbReference>
<dbReference type="InterPro" id="IPR015422">
    <property type="entry name" value="PyrdxlP-dep_Trfase_small"/>
</dbReference>
<feature type="modified residue" description="N6-(pyridoxal phosphate)lysine" evidence="2">
    <location>
        <position position="209"/>
    </location>
</feature>
<evidence type="ECO:0000313" key="4">
    <source>
        <dbReference type="EMBL" id="TCT12765.1"/>
    </source>
</evidence>
<feature type="active site" description="Proton acceptor" evidence="1">
    <location>
        <position position="209"/>
    </location>
</feature>
<evidence type="ECO:0000256" key="3">
    <source>
        <dbReference type="RuleBase" id="RU004508"/>
    </source>
</evidence>
<dbReference type="Gene3D" id="3.90.1150.10">
    <property type="entry name" value="Aspartate Aminotransferase, domain 1"/>
    <property type="match status" value="1"/>
</dbReference>
<dbReference type="AlphaFoldDB" id="A0A4R3MG88"/>
<accession>A0A4R3MG88</accession>
<dbReference type="InterPro" id="IPR015421">
    <property type="entry name" value="PyrdxlP-dep_Trfase_major"/>
</dbReference>
<dbReference type="GO" id="GO:0008483">
    <property type="term" value="F:transaminase activity"/>
    <property type="evidence" value="ECO:0007669"/>
    <property type="project" value="TreeGrafter"/>
</dbReference>
<dbReference type="GO" id="GO:0000271">
    <property type="term" value="P:polysaccharide biosynthetic process"/>
    <property type="evidence" value="ECO:0007669"/>
    <property type="project" value="TreeGrafter"/>
</dbReference>
<evidence type="ECO:0000313" key="5">
    <source>
        <dbReference type="Proteomes" id="UP000295678"/>
    </source>
</evidence>
<dbReference type="Gene3D" id="3.40.640.10">
    <property type="entry name" value="Type I PLP-dependent aspartate aminotransferase-like (Major domain)"/>
    <property type="match status" value="1"/>
</dbReference>
<reference evidence="4 5" key="1">
    <citation type="submission" date="2019-03" db="EMBL/GenBank/DDBJ databases">
        <title>Genomic Encyclopedia of Type Strains, Phase IV (KMG-IV): sequencing the most valuable type-strain genomes for metagenomic binning, comparative biology and taxonomic classification.</title>
        <authorList>
            <person name="Goeker M."/>
        </authorList>
    </citation>
    <scope>NUCLEOTIDE SEQUENCE [LARGE SCALE GENOMIC DNA]</scope>
    <source>
        <strain evidence="4 5">DSM 19345</strain>
    </source>
</reference>
<comment type="similarity">
    <text evidence="3">Belongs to the DegT/DnrJ/EryC1 family.</text>
</comment>
<dbReference type="SUPFAM" id="SSF53383">
    <property type="entry name" value="PLP-dependent transferases"/>
    <property type="match status" value="1"/>
</dbReference>
<comment type="caution">
    <text evidence="4">The sequence shown here is derived from an EMBL/GenBank/DDBJ whole genome shotgun (WGS) entry which is preliminary data.</text>
</comment>
<sequence length="389" mass="41628">MVKASSIAALVGETPVTAVGLYDLARQRERLGARIEDRIDEVLKHGQFILGPEVEELERNLASFCGARHAIAVSSGRDALTMALMAIGVGPGDAVFVPGFTFSASAASVAPLGATPVFVDVEERSFNLDPAALEVAIDTVVREGRLQPRVVMPVDLYGLPADYDTIAAIAARYGMTVLADAAQSFGGALGNRRVGTLAPITATSFYPTKPLGAYGDGGAIFTEDDNLAEAVRMIRTHGRQGSGDEALRIGMTGRLDTIQAAVLLVKLEAFADELQRRQEVADAYTAALDGEFIVPHVPQGRSSAWALYTIRVDGRDTVRDRLAASGVGSGLFYRIPLHRHPAFAQWVPDGLRLPVSERLAEEVLSLPIHGDLEDREIAFVVERLRSAVS</sequence>
<evidence type="ECO:0000256" key="2">
    <source>
        <dbReference type="PIRSR" id="PIRSR000390-2"/>
    </source>
</evidence>
<evidence type="ECO:0000256" key="1">
    <source>
        <dbReference type="PIRSR" id="PIRSR000390-1"/>
    </source>
</evidence>
<dbReference type="Proteomes" id="UP000295678">
    <property type="component" value="Unassembled WGS sequence"/>
</dbReference>
<dbReference type="GO" id="GO:0030170">
    <property type="term" value="F:pyridoxal phosphate binding"/>
    <property type="evidence" value="ECO:0007669"/>
    <property type="project" value="TreeGrafter"/>
</dbReference>
<keyword evidence="2 3" id="KW-0663">Pyridoxal phosphate</keyword>
<dbReference type="PANTHER" id="PTHR30244:SF42">
    <property type="entry name" value="UDP-2-ACETAMIDO-2-DEOXY-3-OXO-D-GLUCURONATE AMINOTRANSFERASE"/>
    <property type="match status" value="1"/>
</dbReference>